<evidence type="ECO:0000313" key="3">
    <source>
        <dbReference type="Proteomes" id="UP001551176"/>
    </source>
</evidence>
<gene>
    <name evidence="2" type="ORF">ABZ921_15670</name>
</gene>
<feature type="domain" description="DUF4097" evidence="1">
    <location>
        <begin position="33"/>
        <end position="279"/>
    </location>
</feature>
<keyword evidence="3" id="KW-1185">Reference proteome</keyword>
<dbReference type="EMBL" id="JBEYXV010000007">
    <property type="protein sequence ID" value="MEU6822069.1"/>
    <property type="molecule type" value="Genomic_DNA"/>
</dbReference>
<dbReference type="RefSeq" id="WP_359348775.1">
    <property type="nucleotide sequence ID" value="NZ_JBEYXV010000007.1"/>
</dbReference>
<sequence>MPSFDTPKPISATVTFRVGTLRITAGERADTVVDVRPSNATVDVDIKAAERTRVEFANGKLLVKGPRERSMFGKGPSVDVDIALPAGSEVHATTVMAHIASEGGLGDCEFKTSAGDIRVESAAAAKLITGYGDISLGRANGPVDVSTSSGEVRLGEVEGTVEIKNSNGATVLGDIEGDVRVKASNGSVAIDRAAADVNVKTANGAIRLAEVVRGETVVESAAGKIEIGIREGTAAWLDVRTKAGSVSQALEESGAPEASGEPVNTVKVHARTGIGDIKIHRA</sequence>
<comment type="caution">
    <text evidence="2">The sequence shown here is derived from an EMBL/GenBank/DDBJ whole genome shotgun (WGS) entry which is preliminary data.</text>
</comment>
<proteinExistence type="predicted"/>
<protein>
    <submittedName>
        <fullName evidence="2">DUF4097 family beta strand repeat-containing protein</fullName>
    </submittedName>
</protein>
<organism evidence="2 3">
    <name type="scientific">Streptomyces atriruber</name>
    <dbReference type="NCBI Taxonomy" id="545121"/>
    <lineage>
        <taxon>Bacteria</taxon>
        <taxon>Bacillati</taxon>
        <taxon>Actinomycetota</taxon>
        <taxon>Actinomycetes</taxon>
        <taxon>Kitasatosporales</taxon>
        <taxon>Streptomycetaceae</taxon>
        <taxon>Streptomyces</taxon>
    </lineage>
</organism>
<reference evidence="2 3" key="1">
    <citation type="submission" date="2024-06" db="EMBL/GenBank/DDBJ databases">
        <title>The Natural Products Discovery Center: Release of the First 8490 Sequenced Strains for Exploring Actinobacteria Biosynthetic Diversity.</title>
        <authorList>
            <person name="Kalkreuter E."/>
            <person name="Kautsar S.A."/>
            <person name="Yang D."/>
            <person name="Bader C.D."/>
            <person name="Teijaro C.N."/>
            <person name="Fluegel L."/>
            <person name="Davis C.M."/>
            <person name="Simpson J.R."/>
            <person name="Lauterbach L."/>
            <person name="Steele A.D."/>
            <person name="Gui C."/>
            <person name="Meng S."/>
            <person name="Li G."/>
            <person name="Viehrig K."/>
            <person name="Ye F."/>
            <person name="Su P."/>
            <person name="Kiefer A.F."/>
            <person name="Nichols A."/>
            <person name="Cepeda A.J."/>
            <person name="Yan W."/>
            <person name="Fan B."/>
            <person name="Jiang Y."/>
            <person name="Adhikari A."/>
            <person name="Zheng C.-J."/>
            <person name="Schuster L."/>
            <person name="Cowan T.M."/>
            <person name="Smanski M.J."/>
            <person name="Chevrette M.G."/>
            <person name="De Carvalho L.P.S."/>
            <person name="Shen B."/>
        </authorList>
    </citation>
    <scope>NUCLEOTIDE SEQUENCE [LARGE SCALE GENOMIC DNA]</scope>
    <source>
        <strain evidence="2 3">NPDC046838</strain>
    </source>
</reference>
<dbReference type="Proteomes" id="UP001551176">
    <property type="component" value="Unassembled WGS sequence"/>
</dbReference>
<accession>A0ABV3BM29</accession>
<evidence type="ECO:0000313" key="2">
    <source>
        <dbReference type="EMBL" id="MEU6822069.1"/>
    </source>
</evidence>
<evidence type="ECO:0000259" key="1">
    <source>
        <dbReference type="Pfam" id="PF13349"/>
    </source>
</evidence>
<dbReference type="InterPro" id="IPR025164">
    <property type="entry name" value="Toastrack_DUF4097"/>
</dbReference>
<dbReference type="Pfam" id="PF13349">
    <property type="entry name" value="DUF4097"/>
    <property type="match status" value="1"/>
</dbReference>
<name>A0ABV3BM29_9ACTN</name>